<dbReference type="EMBL" id="JAPWTK010000165">
    <property type="protein sequence ID" value="KAJ8947262.1"/>
    <property type="molecule type" value="Genomic_DNA"/>
</dbReference>
<organism evidence="13 14">
    <name type="scientific">Aromia moschata</name>
    <dbReference type="NCBI Taxonomy" id="1265417"/>
    <lineage>
        <taxon>Eukaryota</taxon>
        <taxon>Metazoa</taxon>
        <taxon>Ecdysozoa</taxon>
        <taxon>Arthropoda</taxon>
        <taxon>Hexapoda</taxon>
        <taxon>Insecta</taxon>
        <taxon>Pterygota</taxon>
        <taxon>Neoptera</taxon>
        <taxon>Endopterygota</taxon>
        <taxon>Coleoptera</taxon>
        <taxon>Polyphaga</taxon>
        <taxon>Cucujiformia</taxon>
        <taxon>Chrysomeloidea</taxon>
        <taxon>Cerambycidae</taxon>
        <taxon>Cerambycinae</taxon>
        <taxon>Callichromatini</taxon>
        <taxon>Aromia</taxon>
    </lineage>
</organism>
<evidence type="ECO:0000256" key="7">
    <source>
        <dbReference type="ARBA" id="ARBA00022824"/>
    </source>
</evidence>
<comment type="similarity">
    <text evidence="3">Belongs to the VAC14 family.</text>
</comment>
<evidence type="ECO:0000259" key="12">
    <source>
        <dbReference type="Pfam" id="PF11916"/>
    </source>
</evidence>
<dbReference type="Gene3D" id="1.25.10.10">
    <property type="entry name" value="Leucine-rich Repeat Variant"/>
    <property type="match status" value="2"/>
</dbReference>
<dbReference type="SUPFAM" id="SSF48371">
    <property type="entry name" value="ARM repeat"/>
    <property type="match status" value="1"/>
</dbReference>
<dbReference type="FunFam" id="1.25.10.10:FF:001093">
    <property type="entry name" value="Vac14, PIKFYVE complex component"/>
    <property type="match status" value="1"/>
</dbReference>
<dbReference type="Proteomes" id="UP001162162">
    <property type="component" value="Unassembled WGS sequence"/>
</dbReference>
<dbReference type="Pfam" id="PF11916">
    <property type="entry name" value="Vac14_Fig4_bd"/>
    <property type="match status" value="2"/>
</dbReference>
<dbReference type="AlphaFoldDB" id="A0AAV8Y7X1"/>
<reference evidence="13" key="1">
    <citation type="journal article" date="2023" name="Insect Mol. Biol.">
        <title>Genome sequencing provides insights into the evolution of gene families encoding plant cell wall-degrading enzymes in longhorned beetles.</title>
        <authorList>
            <person name="Shin N.R."/>
            <person name="Okamura Y."/>
            <person name="Kirsch R."/>
            <person name="Pauchet Y."/>
        </authorList>
    </citation>
    <scope>NUCLEOTIDE SEQUENCE</scope>
    <source>
        <strain evidence="13">AMC_N1</strain>
    </source>
</reference>
<name>A0AAV8Y7X1_9CUCU</name>
<feature type="domain" description="Vacuolar protein 14 C-terminal Fig4-binding" evidence="12">
    <location>
        <begin position="476"/>
        <end position="587"/>
    </location>
</feature>
<dbReference type="InterPro" id="IPR011989">
    <property type="entry name" value="ARM-like"/>
</dbReference>
<comment type="subunit">
    <text evidence="11">Forms pentamers. Component of the PI(3,5)P2 regulatory complex/PAS complex, at least composed of PIKFYVE, FIG4 and VAC14. VAC14 nucleates the assembly of the complex and serves as a scaffold by pentamerizing into a star-shaped structure, which can bind a single copy each of PIKFYVE and FIG4 and coordinates their activities. Interacts with NOS1.</text>
</comment>
<evidence type="ECO:0000256" key="10">
    <source>
        <dbReference type="ARBA" id="ARBA00045654"/>
    </source>
</evidence>
<comment type="function">
    <text evidence="10">Scaffold protein component of the PI(3,5)P2 regulatory complex which regulates both the synthesis and turnover of phosphatidylinositol 3,5-bisphosphate (PtdIns(3,5)P2). Pentamerizes into a star-shaped structure and nucleates the assembly of the complex. The pentamer binds a single copy each of PIKFYVE and FIG4 and coordinates both PIKfyve kinase activity and FIG4 phosphatase activity, being required to maintain normal levels of phosphatidylinositol 3-phosphate (PtdIns(3)P) and phosphatidylinositol 5-phosphate (PtdIns(5)P). Plays a role in the biogenesis of endosome carrier vesicles (ECV) / multivesicular bodies (MVB) transport intermediates from early endosomes.</text>
</comment>
<dbReference type="GO" id="GO:0070772">
    <property type="term" value="C:PAS complex"/>
    <property type="evidence" value="ECO:0007669"/>
    <property type="project" value="InterPro"/>
</dbReference>
<comment type="subcellular location">
    <subcellularLocation>
        <location evidence="2">Endosome membrane</location>
    </subcellularLocation>
    <subcellularLocation>
        <location evidence="1">Microsome membrane</location>
    </subcellularLocation>
</comment>
<keyword evidence="5" id="KW-0677">Repeat</keyword>
<dbReference type="GO" id="GO:0006661">
    <property type="term" value="P:phosphatidylinositol biosynthetic process"/>
    <property type="evidence" value="ECO:0007669"/>
    <property type="project" value="InterPro"/>
</dbReference>
<keyword evidence="14" id="KW-1185">Reference proteome</keyword>
<evidence type="ECO:0000256" key="8">
    <source>
        <dbReference type="ARBA" id="ARBA00022848"/>
    </source>
</evidence>
<keyword evidence="6" id="KW-0967">Endosome</keyword>
<evidence type="ECO:0000256" key="3">
    <source>
        <dbReference type="ARBA" id="ARBA00010225"/>
    </source>
</evidence>
<evidence type="ECO:0000256" key="1">
    <source>
        <dbReference type="ARBA" id="ARBA00004524"/>
    </source>
</evidence>
<dbReference type="InterPro" id="IPR016024">
    <property type="entry name" value="ARM-type_fold"/>
</dbReference>
<dbReference type="Pfam" id="PF12755">
    <property type="entry name" value="Vac14_Fab1_bd"/>
    <property type="match status" value="1"/>
</dbReference>
<accession>A0AAV8Y7X1</accession>
<dbReference type="InterPro" id="IPR026825">
    <property type="entry name" value="Vac14"/>
</dbReference>
<evidence type="ECO:0000313" key="13">
    <source>
        <dbReference type="EMBL" id="KAJ8947262.1"/>
    </source>
</evidence>
<proteinExistence type="inferred from homology"/>
<evidence type="ECO:0000256" key="5">
    <source>
        <dbReference type="ARBA" id="ARBA00022737"/>
    </source>
</evidence>
<dbReference type="GO" id="GO:0010008">
    <property type="term" value="C:endosome membrane"/>
    <property type="evidence" value="ECO:0007669"/>
    <property type="project" value="UniProtKB-SubCell"/>
</dbReference>
<evidence type="ECO:0000256" key="9">
    <source>
        <dbReference type="ARBA" id="ARBA00023136"/>
    </source>
</evidence>
<dbReference type="InterPro" id="IPR021841">
    <property type="entry name" value="VAC14_Fig4p-bd"/>
</dbReference>
<evidence type="ECO:0000256" key="4">
    <source>
        <dbReference type="ARBA" id="ARBA00013840"/>
    </source>
</evidence>
<evidence type="ECO:0000313" key="14">
    <source>
        <dbReference type="Proteomes" id="UP001162162"/>
    </source>
</evidence>
<dbReference type="PANTHER" id="PTHR16023:SF0">
    <property type="entry name" value="PROTEIN VAC14 HOMOLOG"/>
    <property type="match status" value="1"/>
</dbReference>
<keyword evidence="7" id="KW-0256">Endoplasmic reticulum</keyword>
<sequence>MSEKDYAPLSSACVRALNDKLYDRRKTAALEIEKMVKEFASVNNTGQIKRLLKVLGQDFSLSQNSHARKGGLIGLAAIAIALGKDTGLYTDELIKPILGCMADQDLRVRYYACESLYNVVKVSRGAVLPHFSAIFNALSKIAADPDQNVKNASELLDRLLKDIVVESTSFDLDGFIPLLRERIYTRSSFARQFVISWISVLNTEPGLDLITYLPEILDGLFRILDDANLEVKKMCETTLGEFLRSIKSDTTKVNFGAMINILINHAQEKSDDLVQFTAITWIKEFVQLSGPAMLPYMSGIFTAVLPCLAYDTEARRMTDIKETATAVNFTLMKLIALQDADNSKYPEELRPSAASEEEIRNELDLPSVVVVLTQYLMHNSIQTKVAVLKWIHDLYTKLPNKMVEHIDVLFPALQRTLSDESDQVVQQCLVVIAEVISSPKTKGTGDNGTNTYYNKFIVSLLQSFSIDKRLLDKRGSFIISLMVEHLNMILLTSSELYEMRNRLKDLKTEMGYNHHHHAYKENKSLFCCLYETWCHNPVATVALCLLSQSYRHVCDLIKLFGNLEVTVDFLMEIDKLVQLIESPIFASEEENLNPQECPKKERRGSCSEPEDVKRIHPRKICLKRSDTWVNTNTMAQPNLRLELLEVPCDKNLVRALYGLLMLLPQTEAFTILRTRLSCIPSLHLHCDDNNIVEKKIILESTINFPLLLNHFIQVQEKHKEYKKIRKNQRDIIPGKRN</sequence>
<gene>
    <name evidence="13" type="ORF">NQ318_014158</name>
</gene>
<keyword evidence="9" id="KW-0472">Membrane</keyword>
<evidence type="ECO:0000256" key="2">
    <source>
        <dbReference type="ARBA" id="ARBA00004608"/>
    </source>
</evidence>
<evidence type="ECO:0000256" key="6">
    <source>
        <dbReference type="ARBA" id="ARBA00022753"/>
    </source>
</evidence>
<feature type="domain" description="Vacuolar protein 14 C-terminal Fig4-binding" evidence="12">
    <location>
        <begin position="638"/>
        <end position="679"/>
    </location>
</feature>
<protein>
    <recommendedName>
        <fullName evidence="4">Protein VAC14 homolog</fullName>
    </recommendedName>
</protein>
<dbReference type="PANTHER" id="PTHR16023">
    <property type="entry name" value="TAX1 BINDING PROTEIN-RELATED"/>
    <property type="match status" value="1"/>
</dbReference>
<evidence type="ECO:0000256" key="11">
    <source>
        <dbReference type="ARBA" id="ARBA00047092"/>
    </source>
</evidence>
<comment type="caution">
    <text evidence="13">The sequence shown here is derived from an EMBL/GenBank/DDBJ whole genome shotgun (WGS) entry which is preliminary data.</text>
</comment>
<keyword evidence="8" id="KW-0492">Microsome</keyword>